<dbReference type="Proteomes" id="UP000464468">
    <property type="component" value="Chromosome"/>
</dbReference>
<reference evidence="7 8" key="1">
    <citation type="submission" date="2020-01" db="EMBL/GenBank/DDBJ databases">
        <title>Sphingomonas sp. C33 whole genome sequece.</title>
        <authorList>
            <person name="Park C."/>
        </authorList>
    </citation>
    <scope>NUCLEOTIDE SEQUENCE [LARGE SCALE GENOMIC DNA]</scope>
    <source>
        <strain evidence="7 8">C33</strain>
    </source>
</reference>
<evidence type="ECO:0000256" key="6">
    <source>
        <dbReference type="ARBA" id="ARBA00022825"/>
    </source>
</evidence>
<name>A0A7Z2S4X6_9SPHN</name>
<dbReference type="EMBL" id="CP047895">
    <property type="protein sequence ID" value="QHL90525.1"/>
    <property type="molecule type" value="Genomic_DNA"/>
</dbReference>
<dbReference type="PANTHER" id="PTHR43253:SF1">
    <property type="entry name" value="TRICORN PROTEASE HOMOLOG 2-RELATED"/>
    <property type="match status" value="1"/>
</dbReference>
<organism evidence="7 8">
    <name type="scientific">Sphingomonas changnyeongensis</name>
    <dbReference type="NCBI Taxonomy" id="2698679"/>
    <lineage>
        <taxon>Bacteria</taxon>
        <taxon>Pseudomonadati</taxon>
        <taxon>Pseudomonadota</taxon>
        <taxon>Alphaproteobacteria</taxon>
        <taxon>Sphingomonadales</taxon>
        <taxon>Sphingomonadaceae</taxon>
        <taxon>Sphingomonas</taxon>
    </lineage>
</organism>
<accession>A0A7Z2S4X6</accession>
<dbReference type="SUPFAM" id="SSF69304">
    <property type="entry name" value="Tricorn protease N-terminal domain"/>
    <property type="match status" value="1"/>
</dbReference>
<evidence type="ECO:0000256" key="3">
    <source>
        <dbReference type="ARBA" id="ARBA00022490"/>
    </source>
</evidence>
<protein>
    <recommendedName>
        <fullName evidence="9">Peptidase S41</fullName>
    </recommendedName>
</protein>
<comment type="subcellular location">
    <subcellularLocation>
        <location evidence="1">Cytoplasm</location>
    </subcellularLocation>
</comment>
<keyword evidence="4" id="KW-0645">Protease</keyword>
<evidence type="ECO:0000256" key="5">
    <source>
        <dbReference type="ARBA" id="ARBA00022801"/>
    </source>
</evidence>
<evidence type="ECO:0000256" key="1">
    <source>
        <dbReference type="ARBA" id="ARBA00004496"/>
    </source>
</evidence>
<evidence type="ECO:0000313" key="8">
    <source>
        <dbReference type="Proteomes" id="UP000464468"/>
    </source>
</evidence>
<evidence type="ECO:0008006" key="9">
    <source>
        <dbReference type="Google" id="ProtNLM"/>
    </source>
</evidence>
<sequence length="348" mass="37512">MTPAAAEEGFYQYPSVRGEVLVFASEGDLWRTGRAGGMAVRLTNHPAEEREAHISPDGKLVAFSAGYDSERDLYVMPVAGGTPRRLTFEGGFIQMIGWTPDGRVMFTSRLAGGGQGEVLYTVSPQGGEATPIPLWRATDATFGSDARTLFFSRRGLYARARDNAVLYRGGGMEQLWRWTMGSDAEAVRLLADFGAPIRHPMSAGGRIWFLSDKSGKDALWSVAEDGSDVRQVSPDLPFPVLQASIDGDTAFLQNGADLYAVSLASGALRKLSIDLVTDREQTRIRALGEPLGQLEAARISPSGETVAITARGRVALAAPKQLRRVEFAVPVAARARQAVLGQQAARRS</sequence>
<dbReference type="GO" id="GO:0008236">
    <property type="term" value="F:serine-type peptidase activity"/>
    <property type="evidence" value="ECO:0007669"/>
    <property type="project" value="UniProtKB-KW"/>
</dbReference>
<dbReference type="Pfam" id="PF26549">
    <property type="entry name" value="Tricorn_N"/>
    <property type="match status" value="1"/>
</dbReference>
<keyword evidence="3" id="KW-0963">Cytoplasm</keyword>
<comment type="similarity">
    <text evidence="2">Belongs to the peptidase S41B family.</text>
</comment>
<keyword evidence="5" id="KW-0378">Hydrolase</keyword>
<dbReference type="GO" id="GO:0006508">
    <property type="term" value="P:proteolysis"/>
    <property type="evidence" value="ECO:0007669"/>
    <property type="project" value="UniProtKB-KW"/>
</dbReference>
<evidence type="ECO:0000313" key="7">
    <source>
        <dbReference type="EMBL" id="QHL90525.1"/>
    </source>
</evidence>
<evidence type="ECO:0000256" key="4">
    <source>
        <dbReference type="ARBA" id="ARBA00022670"/>
    </source>
</evidence>
<dbReference type="InterPro" id="IPR012393">
    <property type="entry name" value="Tricorn_protease"/>
</dbReference>
<keyword evidence="6" id="KW-0720">Serine protease</keyword>
<dbReference type="Gene3D" id="2.120.10.60">
    <property type="entry name" value="Tricorn protease N-terminal domain"/>
    <property type="match status" value="1"/>
</dbReference>
<dbReference type="GO" id="GO:0005737">
    <property type="term" value="C:cytoplasm"/>
    <property type="evidence" value="ECO:0007669"/>
    <property type="project" value="UniProtKB-SubCell"/>
</dbReference>
<gene>
    <name evidence="7" type="ORF">GVO57_06310</name>
</gene>
<keyword evidence="8" id="KW-1185">Reference proteome</keyword>
<proteinExistence type="inferred from homology"/>
<dbReference type="PANTHER" id="PTHR43253">
    <property type="entry name" value="TRICORN PROTEASE HOMOLOG 2-RELATED"/>
    <property type="match status" value="1"/>
</dbReference>
<dbReference type="KEGG" id="schy:GVO57_06310"/>
<dbReference type="RefSeq" id="WP_160592453.1">
    <property type="nucleotide sequence ID" value="NZ_CP047895.1"/>
</dbReference>
<dbReference type="AlphaFoldDB" id="A0A7Z2S4X6"/>
<evidence type="ECO:0000256" key="2">
    <source>
        <dbReference type="ARBA" id="ARBA00008524"/>
    </source>
</evidence>